<evidence type="ECO:0000256" key="1">
    <source>
        <dbReference type="PROSITE-ProRule" id="PRU00176"/>
    </source>
</evidence>
<keyword evidence="1" id="KW-0694">RNA-binding</keyword>
<feature type="compositionally biased region" description="Basic residues" evidence="2">
    <location>
        <begin position="151"/>
        <end position="167"/>
    </location>
</feature>
<feature type="region of interest" description="Disordered" evidence="2">
    <location>
        <begin position="1"/>
        <end position="29"/>
    </location>
</feature>
<name>A0AAN4Z349_9BILA</name>
<dbReference type="EMBL" id="BTRK01000001">
    <property type="protein sequence ID" value="GMR31706.1"/>
    <property type="molecule type" value="Genomic_DNA"/>
</dbReference>
<dbReference type="SMART" id="SM00360">
    <property type="entry name" value="RRM"/>
    <property type="match status" value="1"/>
</dbReference>
<sequence>MSDRNSKGSFERRGNGGFRGGYGNRGGYSNGHRSGGYVKINQDDVPESRHSIFIRGLPSNLNTEEIMDFFDDNIGRCSIEYQKVNYERESLFVAIRFETKEDAKKAYNKYRYEDILGCHCEVTWFRDIRRYIAYQQQNSGVLPRGSSGRGRGFHSNHHKHRDNRKRRYSEVEDRRSRSESESDRRSRSRN</sequence>
<dbReference type="SUPFAM" id="SSF54928">
    <property type="entry name" value="RNA-binding domain, RBD"/>
    <property type="match status" value="1"/>
</dbReference>
<accession>A0AAN4Z349</accession>
<dbReference type="PROSITE" id="PS50102">
    <property type="entry name" value="RRM"/>
    <property type="match status" value="1"/>
</dbReference>
<evidence type="ECO:0000313" key="5">
    <source>
        <dbReference type="Proteomes" id="UP001328107"/>
    </source>
</evidence>
<gene>
    <name evidence="4" type="ORF">PMAYCL1PPCAC_01901</name>
</gene>
<feature type="compositionally biased region" description="Basic and acidic residues" evidence="2">
    <location>
        <begin position="168"/>
        <end position="190"/>
    </location>
</feature>
<protein>
    <recommendedName>
        <fullName evidence="3">RRM domain-containing protein</fullName>
    </recommendedName>
</protein>
<dbReference type="Gene3D" id="3.30.70.330">
    <property type="match status" value="1"/>
</dbReference>
<feature type="domain" description="RRM" evidence="3">
    <location>
        <begin position="50"/>
        <end position="127"/>
    </location>
</feature>
<keyword evidence="5" id="KW-1185">Reference proteome</keyword>
<organism evidence="4 5">
    <name type="scientific">Pristionchus mayeri</name>
    <dbReference type="NCBI Taxonomy" id="1317129"/>
    <lineage>
        <taxon>Eukaryota</taxon>
        <taxon>Metazoa</taxon>
        <taxon>Ecdysozoa</taxon>
        <taxon>Nematoda</taxon>
        <taxon>Chromadorea</taxon>
        <taxon>Rhabditida</taxon>
        <taxon>Rhabditina</taxon>
        <taxon>Diplogasteromorpha</taxon>
        <taxon>Diplogasteroidea</taxon>
        <taxon>Neodiplogasteridae</taxon>
        <taxon>Pristionchus</taxon>
    </lineage>
</organism>
<reference evidence="5" key="1">
    <citation type="submission" date="2022-10" db="EMBL/GenBank/DDBJ databases">
        <title>Genome assembly of Pristionchus species.</title>
        <authorList>
            <person name="Yoshida K."/>
            <person name="Sommer R.J."/>
        </authorList>
    </citation>
    <scope>NUCLEOTIDE SEQUENCE [LARGE SCALE GENOMIC DNA]</scope>
    <source>
        <strain evidence="5">RS5460</strain>
    </source>
</reference>
<dbReference type="Proteomes" id="UP001328107">
    <property type="component" value="Unassembled WGS sequence"/>
</dbReference>
<dbReference type="InterPro" id="IPR035979">
    <property type="entry name" value="RBD_domain_sf"/>
</dbReference>
<proteinExistence type="predicted"/>
<evidence type="ECO:0000256" key="2">
    <source>
        <dbReference type="SAM" id="MobiDB-lite"/>
    </source>
</evidence>
<dbReference type="Pfam" id="PF00076">
    <property type="entry name" value="RRM_1"/>
    <property type="match status" value="1"/>
</dbReference>
<dbReference type="AlphaFoldDB" id="A0AAN4Z349"/>
<comment type="caution">
    <text evidence="4">The sequence shown here is derived from an EMBL/GenBank/DDBJ whole genome shotgun (WGS) entry which is preliminary data.</text>
</comment>
<dbReference type="GO" id="GO:0003723">
    <property type="term" value="F:RNA binding"/>
    <property type="evidence" value="ECO:0007669"/>
    <property type="project" value="UniProtKB-UniRule"/>
</dbReference>
<evidence type="ECO:0000313" key="4">
    <source>
        <dbReference type="EMBL" id="GMR31706.1"/>
    </source>
</evidence>
<dbReference type="InterPro" id="IPR012677">
    <property type="entry name" value="Nucleotide-bd_a/b_plait_sf"/>
</dbReference>
<feature type="compositionally biased region" description="Basic and acidic residues" evidence="2">
    <location>
        <begin position="1"/>
        <end position="14"/>
    </location>
</feature>
<feature type="non-terminal residue" evidence="4">
    <location>
        <position position="190"/>
    </location>
</feature>
<feature type="region of interest" description="Disordered" evidence="2">
    <location>
        <begin position="140"/>
        <end position="190"/>
    </location>
</feature>
<dbReference type="CDD" id="cd00590">
    <property type="entry name" value="RRM_SF"/>
    <property type="match status" value="1"/>
</dbReference>
<feature type="compositionally biased region" description="Gly residues" evidence="2">
    <location>
        <begin position="15"/>
        <end position="29"/>
    </location>
</feature>
<evidence type="ECO:0000259" key="3">
    <source>
        <dbReference type="PROSITE" id="PS50102"/>
    </source>
</evidence>
<dbReference type="InterPro" id="IPR000504">
    <property type="entry name" value="RRM_dom"/>
</dbReference>